<protein>
    <recommendedName>
        <fullName evidence="4">TAT (Twin-arginine translocation) pathway signal sequence</fullName>
    </recommendedName>
</protein>
<sequence length="168" mass="18324">MRLSRRQLFTAAGLTALAGGISSNGPVAAAVEIAGPVRTWSGEIQLGDWEQYYLGLDGGAHQKALSALNISCRDGVRADEQYLMVPVESVRRAALEFGDHAAADVLRDRFALDSPSMLGRGLKLVLGQDGLEKRYLDEPALQLRYIGYRRRFANHVMPMPSAVRKALA</sequence>
<gene>
    <name evidence="2" type="ORF">SAMN04488564_107240</name>
</gene>
<proteinExistence type="predicted"/>
<dbReference type="STRING" id="84724.SAMN04488564_107240"/>
<evidence type="ECO:0000256" key="1">
    <source>
        <dbReference type="SAM" id="SignalP"/>
    </source>
</evidence>
<dbReference type="PROSITE" id="PS51318">
    <property type="entry name" value="TAT"/>
    <property type="match status" value="1"/>
</dbReference>
<dbReference type="InterPro" id="IPR006311">
    <property type="entry name" value="TAT_signal"/>
</dbReference>
<reference evidence="3" key="1">
    <citation type="submission" date="2016-10" db="EMBL/GenBank/DDBJ databases">
        <authorList>
            <person name="Varghese N."/>
            <person name="Submissions S."/>
        </authorList>
    </citation>
    <scope>NUCLEOTIDE SEQUENCE [LARGE SCALE GENOMIC DNA]</scope>
    <source>
        <strain evidence="3">DSM 44232</strain>
    </source>
</reference>
<dbReference type="Proteomes" id="UP000198583">
    <property type="component" value="Unassembled WGS sequence"/>
</dbReference>
<organism evidence="2 3">
    <name type="scientific">Lentzea waywayandensis</name>
    <dbReference type="NCBI Taxonomy" id="84724"/>
    <lineage>
        <taxon>Bacteria</taxon>
        <taxon>Bacillati</taxon>
        <taxon>Actinomycetota</taxon>
        <taxon>Actinomycetes</taxon>
        <taxon>Pseudonocardiales</taxon>
        <taxon>Pseudonocardiaceae</taxon>
        <taxon>Lentzea</taxon>
    </lineage>
</organism>
<dbReference type="EMBL" id="FOYL01000007">
    <property type="protein sequence ID" value="SFR23957.1"/>
    <property type="molecule type" value="Genomic_DNA"/>
</dbReference>
<dbReference type="AlphaFoldDB" id="A0A1I6F2G6"/>
<evidence type="ECO:0008006" key="4">
    <source>
        <dbReference type="Google" id="ProtNLM"/>
    </source>
</evidence>
<dbReference type="RefSeq" id="WP_143138806.1">
    <property type="nucleotide sequence ID" value="NZ_FOYL01000007.1"/>
</dbReference>
<keyword evidence="3" id="KW-1185">Reference proteome</keyword>
<evidence type="ECO:0000313" key="2">
    <source>
        <dbReference type="EMBL" id="SFR23957.1"/>
    </source>
</evidence>
<evidence type="ECO:0000313" key="3">
    <source>
        <dbReference type="Proteomes" id="UP000198583"/>
    </source>
</evidence>
<name>A0A1I6F2G6_9PSEU</name>
<feature type="chain" id="PRO_5011670997" description="TAT (Twin-arginine translocation) pathway signal sequence" evidence="1">
    <location>
        <begin position="30"/>
        <end position="168"/>
    </location>
</feature>
<dbReference type="OrthoDB" id="503335at2"/>
<accession>A0A1I6F2G6</accession>
<keyword evidence="1" id="KW-0732">Signal</keyword>
<feature type="signal peptide" evidence="1">
    <location>
        <begin position="1"/>
        <end position="29"/>
    </location>
</feature>